<sequence>MSCSMTHGVICWATSTTIGVPSMPKKIIRFVQARLDQLPNLKPGAIVSFTPNIIRGYIPEIINASFDNSGYLTRFETEERIYVQVKND</sequence>
<protein>
    <submittedName>
        <fullName evidence="1">Uncharacterized protein</fullName>
    </submittedName>
</protein>
<proteinExistence type="predicted"/>
<organism evidence="1 2">
    <name type="scientific">Xanthomonas phage RiverRider</name>
    <dbReference type="NCBI Taxonomy" id="2108116"/>
    <lineage>
        <taxon>Viruses</taxon>
        <taxon>Duplodnaviria</taxon>
        <taxon>Heunggongvirae</taxon>
        <taxon>Uroviricota</taxon>
        <taxon>Caudoviricetes</taxon>
        <taxon>Schitoviridae</taxon>
        <taxon>Riverridervirus</taxon>
        <taxon>Riverridervirus riverrider</taxon>
    </lineage>
</organism>
<evidence type="ECO:0000313" key="2">
    <source>
        <dbReference type="Proteomes" id="UP000241502"/>
    </source>
</evidence>
<accession>A0A2P1JUU8</accession>
<keyword evidence="2" id="KW-1185">Reference proteome</keyword>
<dbReference type="Proteomes" id="UP000241502">
    <property type="component" value="Segment"/>
</dbReference>
<dbReference type="EMBL" id="MG983743">
    <property type="protein sequence ID" value="AVO23104.1"/>
    <property type="molecule type" value="Genomic_DNA"/>
</dbReference>
<evidence type="ECO:0000313" key="1">
    <source>
        <dbReference type="EMBL" id="AVO23104.1"/>
    </source>
</evidence>
<name>A0A2P1JUU8_9CAUD</name>
<reference evidence="1" key="1">
    <citation type="submission" date="2018-02" db="EMBL/GenBank/DDBJ databases">
        <authorList>
            <person name="Miller M."/>
            <person name="Deiulio A."/>
            <person name="Douthitt C."/>
            <person name="McMahon J."/>
            <person name="Holland C."/>
            <person name="Wiersma-Koch H."/>
            <person name="Turechek W."/>
            <person name="D'Elia T."/>
        </authorList>
    </citation>
    <scope>NUCLEOTIDE SEQUENCE [LARGE SCALE GENOMIC DNA]</scope>
</reference>
<gene>
    <name evidence="1" type="ORF">RIVERRIDER_16</name>
</gene>